<proteinExistence type="predicted"/>
<feature type="domain" description="EAL" evidence="1">
    <location>
        <begin position="1"/>
        <end position="40"/>
    </location>
</feature>
<accession>A0ABP7VA56</accession>
<protein>
    <recommendedName>
        <fullName evidence="1">EAL domain-containing protein</fullName>
    </recommendedName>
</protein>
<gene>
    <name evidence="2" type="ORF">GCM10022410_06880</name>
</gene>
<dbReference type="Gene3D" id="3.20.20.450">
    <property type="entry name" value="EAL domain"/>
    <property type="match status" value="1"/>
</dbReference>
<dbReference type="SUPFAM" id="SSF141868">
    <property type="entry name" value="EAL domain-like"/>
    <property type="match status" value="1"/>
</dbReference>
<dbReference type="InterPro" id="IPR001633">
    <property type="entry name" value="EAL_dom"/>
</dbReference>
<evidence type="ECO:0000259" key="1">
    <source>
        <dbReference type="PROSITE" id="PS50883"/>
    </source>
</evidence>
<keyword evidence="3" id="KW-1185">Reference proteome</keyword>
<evidence type="ECO:0000313" key="3">
    <source>
        <dbReference type="Proteomes" id="UP001501734"/>
    </source>
</evidence>
<dbReference type="Proteomes" id="UP001501734">
    <property type="component" value="Unassembled WGS sequence"/>
</dbReference>
<comment type="caution">
    <text evidence="2">The sequence shown here is derived from an EMBL/GenBank/DDBJ whole genome shotgun (WGS) entry which is preliminary data.</text>
</comment>
<dbReference type="InterPro" id="IPR035919">
    <property type="entry name" value="EAL_sf"/>
</dbReference>
<name>A0ABP7VA56_9BACI</name>
<dbReference type="EMBL" id="BAABDL010000038">
    <property type="protein sequence ID" value="GAA4062736.1"/>
    <property type="molecule type" value="Genomic_DNA"/>
</dbReference>
<reference evidence="3" key="1">
    <citation type="journal article" date="2019" name="Int. J. Syst. Evol. Microbiol.">
        <title>The Global Catalogue of Microorganisms (GCM) 10K type strain sequencing project: providing services to taxonomists for standard genome sequencing and annotation.</title>
        <authorList>
            <consortium name="The Broad Institute Genomics Platform"/>
            <consortium name="The Broad Institute Genome Sequencing Center for Infectious Disease"/>
            <person name="Wu L."/>
            <person name="Ma J."/>
        </authorList>
    </citation>
    <scope>NUCLEOTIDE SEQUENCE [LARGE SCALE GENOMIC DNA]</scope>
    <source>
        <strain evidence="3">JCM 17250</strain>
    </source>
</reference>
<dbReference type="PROSITE" id="PS50883">
    <property type="entry name" value="EAL"/>
    <property type="match status" value="1"/>
</dbReference>
<sequence length="40" mass="4510">MLEGLETRQEYLLAMELGVENAQGYFLGRPAAIEEVHAFL</sequence>
<organism evidence="2 3">
    <name type="scientific">Amphibacillus indicireducens</name>
    <dbReference type="NCBI Taxonomy" id="1076330"/>
    <lineage>
        <taxon>Bacteria</taxon>
        <taxon>Bacillati</taxon>
        <taxon>Bacillota</taxon>
        <taxon>Bacilli</taxon>
        <taxon>Bacillales</taxon>
        <taxon>Bacillaceae</taxon>
        <taxon>Amphibacillus</taxon>
    </lineage>
</organism>
<evidence type="ECO:0000313" key="2">
    <source>
        <dbReference type="EMBL" id="GAA4062736.1"/>
    </source>
</evidence>